<feature type="non-terminal residue" evidence="2">
    <location>
        <position position="61"/>
    </location>
</feature>
<evidence type="ECO:0000256" key="1">
    <source>
        <dbReference type="SAM" id="MobiDB-lite"/>
    </source>
</evidence>
<comment type="caution">
    <text evidence="2">The sequence shown here is derived from an EMBL/GenBank/DDBJ whole genome shotgun (WGS) entry which is preliminary data.</text>
</comment>
<sequence>MELKRNQCSLPSLDYVQPRVRYSMNPQLIRQSMNLERPSRSSLKHVALHNSQASLPTREVC</sequence>
<proteinExistence type="predicted"/>
<dbReference type="AlphaFoldDB" id="A0A815YJK2"/>
<reference evidence="2" key="1">
    <citation type="submission" date="2021-02" db="EMBL/GenBank/DDBJ databases">
        <authorList>
            <person name="Nowell W R."/>
        </authorList>
    </citation>
    <scope>NUCLEOTIDE SEQUENCE</scope>
</reference>
<name>A0A815YJK2_9BILA</name>
<evidence type="ECO:0000313" key="3">
    <source>
        <dbReference type="Proteomes" id="UP000663845"/>
    </source>
</evidence>
<dbReference type="EMBL" id="CAJNOG010008992">
    <property type="protein sequence ID" value="CAF1570576.1"/>
    <property type="molecule type" value="Genomic_DNA"/>
</dbReference>
<accession>A0A815YJK2</accession>
<dbReference type="Proteomes" id="UP000663845">
    <property type="component" value="Unassembled WGS sequence"/>
</dbReference>
<feature type="region of interest" description="Disordered" evidence="1">
    <location>
        <begin position="42"/>
        <end position="61"/>
    </location>
</feature>
<gene>
    <name evidence="2" type="ORF">JYZ213_LOCUS47326</name>
</gene>
<protein>
    <submittedName>
        <fullName evidence="2">Uncharacterized protein</fullName>
    </submittedName>
</protein>
<organism evidence="2 3">
    <name type="scientific">Adineta steineri</name>
    <dbReference type="NCBI Taxonomy" id="433720"/>
    <lineage>
        <taxon>Eukaryota</taxon>
        <taxon>Metazoa</taxon>
        <taxon>Spiralia</taxon>
        <taxon>Gnathifera</taxon>
        <taxon>Rotifera</taxon>
        <taxon>Eurotatoria</taxon>
        <taxon>Bdelloidea</taxon>
        <taxon>Adinetida</taxon>
        <taxon>Adinetidae</taxon>
        <taxon>Adineta</taxon>
    </lineage>
</organism>
<evidence type="ECO:0000313" key="2">
    <source>
        <dbReference type="EMBL" id="CAF1570576.1"/>
    </source>
</evidence>